<dbReference type="GO" id="GO:0005524">
    <property type="term" value="F:ATP binding"/>
    <property type="evidence" value="ECO:0007669"/>
    <property type="project" value="UniProtKB-KW"/>
</dbReference>
<dbReference type="PROSITE" id="PS50893">
    <property type="entry name" value="ABC_TRANSPORTER_2"/>
    <property type="match status" value="1"/>
</dbReference>
<evidence type="ECO:0000259" key="4">
    <source>
        <dbReference type="PROSITE" id="PS50893"/>
    </source>
</evidence>
<dbReference type="Pfam" id="PF00005">
    <property type="entry name" value="ABC_tran"/>
    <property type="match status" value="1"/>
</dbReference>
<dbReference type="PANTHER" id="PTHR24220:SF685">
    <property type="entry name" value="ABC TRANSPORTER RELATED"/>
    <property type="match status" value="1"/>
</dbReference>
<dbReference type="Gene3D" id="3.40.50.300">
    <property type="entry name" value="P-loop containing nucleotide triphosphate hydrolases"/>
    <property type="match status" value="1"/>
</dbReference>
<dbReference type="InterPro" id="IPR003439">
    <property type="entry name" value="ABC_transporter-like_ATP-bd"/>
</dbReference>
<dbReference type="GO" id="GO:0022857">
    <property type="term" value="F:transmembrane transporter activity"/>
    <property type="evidence" value="ECO:0007669"/>
    <property type="project" value="TreeGrafter"/>
</dbReference>
<dbReference type="InterPro" id="IPR003593">
    <property type="entry name" value="AAA+_ATPase"/>
</dbReference>
<keyword evidence="3 5" id="KW-0067">ATP-binding</keyword>
<dbReference type="PANTHER" id="PTHR24220">
    <property type="entry name" value="IMPORT ATP-BINDING PROTEIN"/>
    <property type="match status" value="1"/>
</dbReference>
<dbReference type="SMART" id="SM00382">
    <property type="entry name" value="AAA"/>
    <property type="match status" value="1"/>
</dbReference>
<dbReference type="PROSITE" id="PS00211">
    <property type="entry name" value="ABC_TRANSPORTER_1"/>
    <property type="match status" value="1"/>
</dbReference>
<feature type="domain" description="ABC transporter" evidence="4">
    <location>
        <begin position="20"/>
        <end position="257"/>
    </location>
</feature>
<name>A0A3A4K7V5_9NOCA</name>
<dbReference type="InterPro" id="IPR027417">
    <property type="entry name" value="P-loop_NTPase"/>
</dbReference>
<dbReference type="InterPro" id="IPR017911">
    <property type="entry name" value="MacB-like_ATP-bd"/>
</dbReference>
<dbReference type="GO" id="GO:0098796">
    <property type="term" value="C:membrane protein complex"/>
    <property type="evidence" value="ECO:0007669"/>
    <property type="project" value="UniProtKB-ARBA"/>
</dbReference>
<dbReference type="SUPFAM" id="SSF52540">
    <property type="entry name" value="P-loop containing nucleoside triphosphate hydrolases"/>
    <property type="match status" value="1"/>
</dbReference>
<dbReference type="GO" id="GO:0016887">
    <property type="term" value="F:ATP hydrolysis activity"/>
    <property type="evidence" value="ECO:0007669"/>
    <property type="project" value="InterPro"/>
</dbReference>
<organism evidence="5 6">
    <name type="scientific">Nocardia panacis</name>
    <dbReference type="NCBI Taxonomy" id="2340916"/>
    <lineage>
        <taxon>Bacteria</taxon>
        <taxon>Bacillati</taxon>
        <taxon>Actinomycetota</taxon>
        <taxon>Actinomycetes</taxon>
        <taxon>Mycobacteriales</taxon>
        <taxon>Nocardiaceae</taxon>
        <taxon>Nocardia</taxon>
    </lineage>
</organism>
<dbReference type="InterPro" id="IPR015854">
    <property type="entry name" value="ABC_transpr_LolD-like"/>
</dbReference>
<sequence>MTRTVYPKERAEATPARFSVELRQVVKVYGEGAAAARVLDEVSLGFPHHTFTAVMGPSGSGKSTLLQCAAGLDRPTSGSVTVEGTELTTLDETELTRLRRDRLGFVFQSYNLVPTLTVAQNVTLPMEFASRPVPADALREILARLGLERHAHSRPAELSGGQQQRVAIARTLLSAPSVIFADEPTGALDSRAAAEVLGLLRQAVDGAGRTIVMVTHDPIAAATADAVVFFADGRVVDMMHRPRPDAVAAWMAHLGAAARGGVR</sequence>
<dbReference type="OrthoDB" id="9802264at2"/>
<evidence type="ECO:0000256" key="2">
    <source>
        <dbReference type="ARBA" id="ARBA00022741"/>
    </source>
</evidence>
<dbReference type="InterPro" id="IPR017871">
    <property type="entry name" value="ABC_transporter-like_CS"/>
</dbReference>
<keyword evidence="2" id="KW-0547">Nucleotide-binding</keyword>
<evidence type="ECO:0000256" key="1">
    <source>
        <dbReference type="ARBA" id="ARBA00022448"/>
    </source>
</evidence>
<dbReference type="FunFam" id="3.40.50.300:FF:000032">
    <property type="entry name" value="Export ABC transporter ATP-binding protein"/>
    <property type="match status" value="1"/>
</dbReference>
<reference evidence="5 6" key="1">
    <citation type="submission" date="2018-09" db="EMBL/GenBank/DDBJ databases">
        <title>YIM PH21274 draft genome.</title>
        <authorList>
            <person name="Miao C."/>
        </authorList>
    </citation>
    <scope>NUCLEOTIDE SEQUENCE [LARGE SCALE GENOMIC DNA]</scope>
    <source>
        <strain evidence="5 6">YIM PH 21724</strain>
    </source>
</reference>
<keyword evidence="6" id="KW-1185">Reference proteome</keyword>
<evidence type="ECO:0000313" key="5">
    <source>
        <dbReference type="EMBL" id="RJO73612.1"/>
    </source>
</evidence>
<dbReference type="AlphaFoldDB" id="A0A3A4K7V5"/>
<evidence type="ECO:0000256" key="3">
    <source>
        <dbReference type="ARBA" id="ARBA00022840"/>
    </source>
</evidence>
<dbReference type="EMBL" id="QZFU01000023">
    <property type="protein sequence ID" value="RJO73612.1"/>
    <property type="molecule type" value="Genomic_DNA"/>
</dbReference>
<accession>A0A3A4K7V5</accession>
<gene>
    <name evidence="5" type="ORF">D5S18_20700</name>
</gene>
<comment type="caution">
    <text evidence="5">The sequence shown here is derived from an EMBL/GenBank/DDBJ whole genome shotgun (WGS) entry which is preliminary data.</text>
</comment>
<keyword evidence="1" id="KW-0813">Transport</keyword>
<evidence type="ECO:0000313" key="6">
    <source>
        <dbReference type="Proteomes" id="UP000266677"/>
    </source>
</evidence>
<protein>
    <submittedName>
        <fullName evidence="5">ABC transporter ATP-binding protein</fullName>
    </submittedName>
</protein>
<dbReference type="RefSeq" id="WP_120042688.1">
    <property type="nucleotide sequence ID" value="NZ_QZFU01000023.1"/>
</dbReference>
<proteinExistence type="predicted"/>
<dbReference type="CDD" id="cd03255">
    <property type="entry name" value="ABC_MJ0796_LolCDE_FtsE"/>
    <property type="match status" value="1"/>
</dbReference>
<dbReference type="Proteomes" id="UP000266677">
    <property type="component" value="Unassembled WGS sequence"/>
</dbReference>
<dbReference type="GO" id="GO:0005886">
    <property type="term" value="C:plasma membrane"/>
    <property type="evidence" value="ECO:0007669"/>
    <property type="project" value="TreeGrafter"/>
</dbReference>